<comment type="caution">
    <text evidence="10">The sequence shown here is derived from an EMBL/GenBank/DDBJ whole genome shotgun (WGS) entry which is preliminary data.</text>
</comment>
<evidence type="ECO:0000256" key="4">
    <source>
        <dbReference type="ARBA" id="ARBA00022801"/>
    </source>
</evidence>
<feature type="chain" id="PRO_5042475591" description="Peptidase S8/S53 domain-containing protein" evidence="7">
    <location>
        <begin position="19"/>
        <end position="459"/>
    </location>
</feature>
<keyword evidence="2 6" id="KW-0645">Protease</keyword>
<evidence type="ECO:0000256" key="7">
    <source>
        <dbReference type="SAM" id="SignalP"/>
    </source>
</evidence>
<keyword evidence="11" id="KW-1185">Reference proteome</keyword>
<dbReference type="Proteomes" id="UP001251528">
    <property type="component" value="Unassembled WGS sequence"/>
</dbReference>
<dbReference type="InterPro" id="IPR022398">
    <property type="entry name" value="Peptidase_S8_His-AS"/>
</dbReference>
<evidence type="ECO:0008006" key="12">
    <source>
        <dbReference type="Google" id="ProtNLM"/>
    </source>
</evidence>
<evidence type="ECO:0000256" key="6">
    <source>
        <dbReference type="PROSITE-ProRule" id="PRU01240"/>
    </source>
</evidence>
<dbReference type="GO" id="GO:0006508">
    <property type="term" value="P:proteolysis"/>
    <property type="evidence" value="ECO:0007669"/>
    <property type="project" value="UniProtKB-KW"/>
</dbReference>
<feature type="active site" description="Charge relay system" evidence="6">
    <location>
        <position position="204"/>
    </location>
</feature>
<feature type="domain" description="Peptidase S8/S53" evidence="8">
    <location>
        <begin position="195"/>
        <end position="411"/>
    </location>
</feature>
<feature type="active site" description="Charge relay system" evidence="6">
    <location>
        <position position="235"/>
    </location>
</feature>
<dbReference type="Pfam" id="PF00082">
    <property type="entry name" value="Peptidase_S8"/>
    <property type="match status" value="1"/>
</dbReference>
<feature type="domain" description="Inhibitor I9" evidence="9">
    <location>
        <begin position="46"/>
        <end position="99"/>
    </location>
</feature>
<dbReference type="SUPFAM" id="SSF54897">
    <property type="entry name" value="Protease propeptides/inhibitors"/>
    <property type="match status" value="1"/>
</dbReference>
<dbReference type="InterPro" id="IPR015500">
    <property type="entry name" value="Peptidase_S8_subtilisin-rel"/>
</dbReference>
<comment type="similarity">
    <text evidence="1 6">Belongs to the peptidase S8 family.</text>
</comment>
<dbReference type="SUPFAM" id="SSF52743">
    <property type="entry name" value="Subtilisin-like"/>
    <property type="match status" value="1"/>
</dbReference>
<evidence type="ECO:0000259" key="9">
    <source>
        <dbReference type="Pfam" id="PF05922"/>
    </source>
</evidence>
<feature type="active site" description="Charge relay system" evidence="6">
    <location>
        <position position="396"/>
    </location>
</feature>
<accession>A0AAJ0CPF9</accession>
<evidence type="ECO:0000256" key="5">
    <source>
        <dbReference type="ARBA" id="ARBA00022825"/>
    </source>
</evidence>
<evidence type="ECO:0000256" key="1">
    <source>
        <dbReference type="ARBA" id="ARBA00011073"/>
    </source>
</evidence>
<dbReference type="PROSITE" id="PS51892">
    <property type="entry name" value="SUBTILASE"/>
    <property type="match status" value="1"/>
</dbReference>
<dbReference type="InterPro" id="IPR034193">
    <property type="entry name" value="PCSK9_ProteinaseK-like"/>
</dbReference>
<dbReference type="AlphaFoldDB" id="A0AAJ0CPF9"/>
<keyword evidence="5 6" id="KW-0720">Serine protease</keyword>
<dbReference type="InterPro" id="IPR036852">
    <property type="entry name" value="Peptidase_S8/S53_dom_sf"/>
</dbReference>
<dbReference type="CDD" id="cd04077">
    <property type="entry name" value="Peptidases_S8_PCSK9_ProteinaseK_like"/>
    <property type="match status" value="1"/>
</dbReference>
<reference evidence="10" key="1">
    <citation type="submission" date="2023-06" db="EMBL/GenBank/DDBJ databases">
        <title>Conoideocrella luteorostrata (Hypocreales: Clavicipitaceae), a potential biocontrol fungus for elongate hemlock scale in United States Christmas tree production areas.</title>
        <authorList>
            <person name="Barrett H."/>
            <person name="Lovett B."/>
            <person name="Macias A.M."/>
            <person name="Stajich J.E."/>
            <person name="Kasson M.T."/>
        </authorList>
    </citation>
    <scope>NUCLEOTIDE SEQUENCE</scope>
    <source>
        <strain evidence="10">ARSEF 14590</strain>
    </source>
</reference>
<dbReference type="PANTHER" id="PTHR43806">
    <property type="entry name" value="PEPTIDASE S8"/>
    <property type="match status" value="1"/>
</dbReference>
<dbReference type="GO" id="GO:0004252">
    <property type="term" value="F:serine-type endopeptidase activity"/>
    <property type="evidence" value="ECO:0007669"/>
    <property type="project" value="UniProtKB-UniRule"/>
</dbReference>
<dbReference type="Gene3D" id="3.40.50.200">
    <property type="entry name" value="Peptidase S8/S53 domain"/>
    <property type="match status" value="1"/>
</dbReference>
<name>A0AAJ0CPF9_9HYPO</name>
<evidence type="ECO:0000313" key="11">
    <source>
        <dbReference type="Proteomes" id="UP001251528"/>
    </source>
</evidence>
<protein>
    <recommendedName>
        <fullName evidence="12">Peptidase S8/S53 domain-containing protein</fullName>
    </recommendedName>
</protein>
<evidence type="ECO:0000313" key="10">
    <source>
        <dbReference type="EMBL" id="KAK2599097.1"/>
    </source>
</evidence>
<dbReference type="PANTHER" id="PTHR43806:SF58">
    <property type="entry name" value="ALKALINE PROTEASE 1-RELATED"/>
    <property type="match status" value="1"/>
</dbReference>
<dbReference type="InterPro" id="IPR000209">
    <property type="entry name" value="Peptidase_S8/S53_dom"/>
</dbReference>
<dbReference type="InterPro" id="IPR050131">
    <property type="entry name" value="Peptidase_S8_subtilisin-like"/>
</dbReference>
<keyword evidence="3 7" id="KW-0732">Signal</keyword>
<dbReference type="Pfam" id="PF05922">
    <property type="entry name" value="Inhibitor_I9"/>
    <property type="match status" value="1"/>
</dbReference>
<dbReference type="GO" id="GO:0005576">
    <property type="term" value="C:extracellular region"/>
    <property type="evidence" value="ECO:0007669"/>
    <property type="project" value="UniProtKB-ARBA"/>
</dbReference>
<proteinExistence type="inferred from homology"/>
<feature type="signal peptide" evidence="7">
    <location>
        <begin position="1"/>
        <end position="18"/>
    </location>
</feature>
<gene>
    <name evidence="10" type="ORF">QQS21_005438</name>
</gene>
<organism evidence="10 11">
    <name type="scientific">Conoideocrella luteorostrata</name>
    <dbReference type="NCBI Taxonomy" id="1105319"/>
    <lineage>
        <taxon>Eukaryota</taxon>
        <taxon>Fungi</taxon>
        <taxon>Dikarya</taxon>
        <taxon>Ascomycota</taxon>
        <taxon>Pezizomycotina</taxon>
        <taxon>Sordariomycetes</taxon>
        <taxon>Hypocreomycetidae</taxon>
        <taxon>Hypocreales</taxon>
        <taxon>Clavicipitaceae</taxon>
        <taxon>Conoideocrella</taxon>
    </lineage>
</organism>
<evidence type="ECO:0000259" key="8">
    <source>
        <dbReference type="Pfam" id="PF00082"/>
    </source>
</evidence>
<dbReference type="EMBL" id="JASWJB010000090">
    <property type="protein sequence ID" value="KAK2599097.1"/>
    <property type="molecule type" value="Genomic_DNA"/>
</dbReference>
<sequence>MHWRALLVLLPAVLKVAANQPDPPASPRPRHGKPIEGKYIVELISNNTDILHDITSSLNITPDHYYTHNLLGFAANLTNEHVNKLVDHPMLRSIEQDFETYGPILENRISDNETNIIAGLNKHEDEAAVYNETNAVHSTRSSEEKKLNKRLCIFRCLLLRKNLRVQKNAPWGLARLSYYRLKPWRRGYYYDKRAGEGSCVYVLDSGLSHRKDDFSGPVRFLKNYSGDPDHDYYGHGTDVAGIIGSRKFGVAKKTTIFGVKIQNDRGGFRRSALLAGMDFVMRDAPTRHCPRGIVVHISVADAYSMLVNDSAKKLVRAGYFVAVAAGDDGRSASRFSPASERLACAVGATDRANNLVHYSNYGIKVDVLAPGDDVRSLTLFPRTAGGHGIFVKRGTSFASAHVAGLAAYLLGLGRNTNGLCGYIASTALKGVVNMGAHSNDGTPNLLANNRINRRTRFET</sequence>
<evidence type="ECO:0000256" key="2">
    <source>
        <dbReference type="ARBA" id="ARBA00022670"/>
    </source>
</evidence>
<dbReference type="PROSITE" id="PS00137">
    <property type="entry name" value="SUBTILASE_HIS"/>
    <property type="match status" value="1"/>
</dbReference>
<keyword evidence="4 6" id="KW-0378">Hydrolase</keyword>
<dbReference type="InterPro" id="IPR010259">
    <property type="entry name" value="S8pro/Inhibitor_I9"/>
</dbReference>
<evidence type="ECO:0000256" key="3">
    <source>
        <dbReference type="ARBA" id="ARBA00022729"/>
    </source>
</evidence>
<dbReference type="PRINTS" id="PR00723">
    <property type="entry name" value="SUBTILISIN"/>
</dbReference>